<dbReference type="InterPro" id="IPR036759">
    <property type="entry name" value="TPK_catalytic_sf"/>
</dbReference>
<proteinExistence type="predicted"/>
<dbReference type="Gene3D" id="3.40.50.10240">
    <property type="entry name" value="Thiamin pyrophosphokinase, catalytic domain"/>
    <property type="match status" value="1"/>
</dbReference>
<keyword evidence="2" id="KW-0547">Nucleotide-binding</keyword>
<gene>
    <name evidence="7" type="ORF">ALP8811_00840</name>
</gene>
<dbReference type="AlphaFoldDB" id="A0A2R8AIH5"/>
<dbReference type="InterPro" id="IPR007373">
    <property type="entry name" value="Thiamin_PyroPKinase_B1-bd"/>
</dbReference>
<protein>
    <recommendedName>
        <fullName evidence="5">Thiamine diphosphokinase</fullName>
        <ecNumber evidence="5">2.7.6.2</ecNumber>
    </recommendedName>
</protein>
<dbReference type="CDD" id="cd07995">
    <property type="entry name" value="TPK"/>
    <property type="match status" value="1"/>
</dbReference>
<evidence type="ECO:0000256" key="3">
    <source>
        <dbReference type="ARBA" id="ARBA00022777"/>
    </source>
</evidence>
<dbReference type="InterPro" id="IPR007371">
    <property type="entry name" value="TPK_catalytic"/>
</dbReference>
<dbReference type="EMBL" id="OMOI01000001">
    <property type="protein sequence ID" value="SPF75846.1"/>
    <property type="molecule type" value="Genomic_DNA"/>
</dbReference>
<dbReference type="GO" id="GO:0005524">
    <property type="term" value="F:ATP binding"/>
    <property type="evidence" value="ECO:0007669"/>
    <property type="project" value="UniProtKB-KW"/>
</dbReference>
<dbReference type="SMART" id="SM00983">
    <property type="entry name" value="TPK_B1_binding"/>
    <property type="match status" value="1"/>
</dbReference>
<dbReference type="SUPFAM" id="SSF63999">
    <property type="entry name" value="Thiamin pyrophosphokinase, catalytic domain"/>
    <property type="match status" value="1"/>
</dbReference>
<dbReference type="Pfam" id="PF04263">
    <property type="entry name" value="TPK_catalytic"/>
    <property type="match status" value="1"/>
</dbReference>
<keyword evidence="4" id="KW-0067">ATP-binding</keyword>
<feature type="domain" description="Thiamin pyrophosphokinase thiamin-binding" evidence="6">
    <location>
        <begin position="161"/>
        <end position="234"/>
    </location>
</feature>
<organism evidence="7 8">
    <name type="scientific">Aliiroseovarius pelagivivens</name>
    <dbReference type="NCBI Taxonomy" id="1639690"/>
    <lineage>
        <taxon>Bacteria</taxon>
        <taxon>Pseudomonadati</taxon>
        <taxon>Pseudomonadota</taxon>
        <taxon>Alphaproteobacteria</taxon>
        <taxon>Rhodobacterales</taxon>
        <taxon>Paracoccaceae</taxon>
        <taxon>Aliiroseovarius</taxon>
    </lineage>
</organism>
<dbReference type="Proteomes" id="UP000244911">
    <property type="component" value="Unassembled WGS sequence"/>
</dbReference>
<evidence type="ECO:0000256" key="2">
    <source>
        <dbReference type="ARBA" id="ARBA00022741"/>
    </source>
</evidence>
<dbReference type="SUPFAM" id="SSF63862">
    <property type="entry name" value="Thiamin pyrophosphokinase, substrate-binding domain"/>
    <property type="match status" value="1"/>
</dbReference>
<dbReference type="InterPro" id="IPR006282">
    <property type="entry name" value="Thi_PPkinase"/>
</dbReference>
<evidence type="ECO:0000259" key="6">
    <source>
        <dbReference type="SMART" id="SM00983"/>
    </source>
</evidence>
<dbReference type="NCBIfam" id="TIGR01378">
    <property type="entry name" value="thi_PPkinase"/>
    <property type="match status" value="1"/>
</dbReference>
<dbReference type="GO" id="GO:0006772">
    <property type="term" value="P:thiamine metabolic process"/>
    <property type="evidence" value="ECO:0007669"/>
    <property type="project" value="UniProtKB-UniRule"/>
</dbReference>
<dbReference type="GO" id="GO:0030975">
    <property type="term" value="F:thiamine binding"/>
    <property type="evidence" value="ECO:0007669"/>
    <property type="project" value="InterPro"/>
</dbReference>
<sequence>MLRKLRKSAMRLVFYCGGNVAIVWNEVDLLTMSCRVLRLDAGVTLLGGGQSSAQDIAESLTVAPNLFGVDGGANRAVSLGLDLLGVSGDFDSISDATRTALDPSILIETADQNRTDFDKALDLIEAPVILCTGFTGKRMDHQLACYSVLVRQARKPAILLGDEDICFHLSHDVSLDLPTGTRVSLFPMARVVAHCSGLRWPVDGLEFAPWGQFGTSNEATGSPVTLSAEGAGLLVILPRAFLREAVRVLWQGDPALCP</sequence>
<keyword evidence="8" id="KW-1185">Reference proteome</keyword>
<dbReference type="InterPro" id="IPR036371">
    <property type="entry name" value="TPK_B1-bd_sf"/>
</dbReference>
<name>A0A2R8AIH5_9RHOB</name>
<keyword evidence="1" id="KW-0808">Transferase</keyword>
<dbReference type="GO" id="GO:0004788">
    <property type="term" value="F:thiamine diphosphokinase activity"/>
    <property type="evidence" value="ECO:0007669"/>
    <property type="project" value="UniProtKB-UniRule"/>
</dbReference>
<accession>A0A2R8AIH5</accession>
<dbReference type="InterPro" id="IPR053149">
    <property type="entry name" value="TPK"/>
</dbReference>
<evidence type="ECO:0000313" key="7">
    <source>
        <dbReference type="EMBL" id="SPF75846.1"/>
    </source>
</evidence>
<dbReference type="PANTHER" id="PTHR41299:SF1">
    <property type="entry name" value="THIAMINE PYROPHOSPHOKINASE"/>
    <property type="match status" value="1"/>
</dbReference>
<reference evidence="7 8" key="1">
    <citation type="submission" date="2018-03" db="EMBL/GenBank/DDBJ databases">
        <authorList>
            <person name="Keele B.F."/>
        </authorList>
    </citation>
    <scope>NUCLEOTIDE SEQUENCE [LARGE SCALE GENOMIC DNA]</scope>
    <source>
        <strain evidence="7 8">CECT 8811</strain>
    </source>
</reference>
<keyword evidence="3" id="KW-0418">Kinase</keyword>
<dbReference type="EC" id="2.7.6.2" evidence="5"/>
<evidence type="ECO:0000256" key="5">
    <source>
        <dbReference type="NCBIfam" id="TIGR01378"/>
    </source>
</evidence>
<evidence type="ECO:0000256" key="1">
    <source>
        <dbReference type="ARBA" id="ARBA00022679"/>
    </source>
</evidence>
<dbReference type="GO" id="GO:0016301">
    <property type="term" value="F:kinase activity"/>
    <property type="evidence" value="ECO:0007669"/>
    <property type="project" value="UniProtKB-KW"/>
</dbReference>
<dbReference type="PANTHER" id="PTHR41299">
    <property type="entry name" value="THIAMINE PYROPHOSPHOKINASE"/>
    <property type="match status" value="1"/>
</dbReference>
<evidence type="ECO:0000256" key="4">
    <source>
        <dbReference type="ARBA" id="ARBA00022840"/>
    </source>
</evidence>
<dbReference type="GO" id="GO:0009229">
    <property type="term" value="P:thiamine diphosphate biosynthetic process"/>
    <property type="evidence" value="ECO:0007669"/>
    <property type="project" value="InterPro"/>
</dbReference>
<evidence type="ECO:0000313" key="8">
    <source>
        <dbReference type="Proteomes" id="UP000244911"/>
    </source>
</evidence>